<reference evidence="2" key="1">
    <citation type="journal article" date="2020" name="Stud. Mycol.">
        <title>101 Dothideomycetes genomes: a test case for predicting lifestyles and emergence of pathogens.</title>
        <authorList>
            <person name="Haridas S."/>
            <person name="Albert R."/>
            <person name="Binder M."/>
            <person name="Bloem J."/>
            <person name="Labutti K."/>
            <person name="Salamov A."/>
            <person name="Andreopoulos B."/>
            <person name="Baker S."/>
            <person name="Barry K."/>
            <person name="Bills G."/>
            <person name="Bluhm B."/>
            <person name="Cannon C."/>
            <person name="Castanera R."/>
            <person name="Culley D."/>
            <person name="Daum C."/>
            <person name="Ezra D."/>
            <person name="Gonzalez J."/>
            <person name="Henrissat B."/>
            <person name="Kuo A."/>
            <person name="Liang C."/>
            <person name="Lipzen A."/>
            <person name="Lutzoni F."/>
            <person name="Magnuson J."/>
            <person name="Mondo S."/>
            <person name="Nolan M."/>
            <person name="Ohm R."/>
            <person name="Pangilinan J."/>
            <person name="Park H.-J."/>
            <person name="Ramirez L."/>
            <person name="Alfaro M."/>
            <person name="Sun H."/>
            <person name="Tritt A."/>
            <person name="Yoshinaga Y."/>
            <person name="Zwiers L.-H."/>
            <person name="Turgeon B."/>
            <person name="Goodwin S."/>
            <person name="Spatafora J."/>
            <person name="Crous P."/>
            <person name="Grigoriev I."/>
        </authorList>
    </citation>
    <scope>NUCLEOTIDE SEQUENCE</scope>
    <source>
        <strain evidence="2">CBS 121167</strain>
    </source>
</reference>
<organism evidence="2 3">
    <name type="scientific">Aplosporella prunicola CBS 121167</name>
    <dbReference type="NCBI Taxonomy" id="1176127"/>
    <lineage>
        <taxon>Eukaryota</taxon>
        <taxon>Fungi</taxon>
        <taxon>Dikarya</taxon>
        <taxon>Ascomycota</taxon>
        <taxon>Pezizomycotina</taxon>
        <taxon>Dothideomycetes</taxon>
        <taxon>Dothideomycetes incertae sedis</taxon>
        <taxon>Botryosphaeriales</taxon>
        <taxon>Aplosporellaceae</taxon>
        <taxon>Aplosporella</taxon>
    </lineage>
</organism>
<name>A0A6A6B3N1_9PEZI</name>
<dbReference type="AlphaFoldDB" id="A0A6A6B3N1"/>
<feature type="chain" id="PRO_5025606910" evidence="1">
    <location>
        <begin position="17"/>
        <end position="101"/>
    </location>
</feature>
<feature type="signal peptide" evidence="1">
    <location>
        <begin position="1"/>
        <end position="16"/>
    </location>
</feature>
<gene>
    <name evidence="2" type="ORF">K452DRAFT_301174</name>
</gene>
<dbReference type="GeneID" id="54299913"/>
<evidence type="ECO:0000313" key="3">
    <source>
        <dbReference type="Proteomes" id="UP000799438"/>
    </source>
</evidence>
<protein>
    <submittedName>
        <fullName evidence="2">Uncharacterized protein</fullName>
    </submittedName>
</protein>
<evidence type="ECO:0000313" key="2">
    <source>
        <dbReference type="EMBL" id="KAF2138208.1"/>
    </source>
</evidence>
<dbReference type="Proteomes" id="UP000799438">
    <property type="component" value="Unassembled WGS sequence"/>
</dbReference>
<proteinExistence type="predicted"/>
<keyword evidence="1" id="KW-0732">Signal</keyword>
<evidence type="ECO:0000256" key="1">
    <source>
        <dbReference type="SAM" id="SignalP"/>
    </source>
</evidence>
<keyword evidence="3" id="KW-1185">Reference proteome</keyword>
<accession>A0A6A6B3N1</accession>
<dbReference type="EMBL" id="ML995497">
    <property type="protein sequence ID" value="KAF2138208.1"/>
    <property type="molecule type" value="Genomic_DNA"/>
</dbReference>
<sequence>MQFLSILALLVVSATAAPVATPLNVNPIPTLAFTPITTPIATPTATPTATPDTFSPNAMASDCITSCDQCNSYCASFDATFHGTCNPSSRQEGCFACACLI</sequence>
<dbReference type="RefSeq" id="XP_033393921.1">
    <property type="nucleotide sequence ID" value="XM_033542416.1"/>
</dbReference>